<dbReference type="SUPFAM" id="SSF56784">
    <property type="entry name" value="HAD-like"/>
    <property type="match status" value="1"/>
</dbReference>
<comment type="catalytic activity">
    <reaction evidence="9">
        <text>O-phospho-L-serine + H2O = L-serine + phosphate</text>
        <dbReference type="Rhea" id="RHEA:21208"/>
        <dbReference type="ChEBI" id="CHEBI:15377"/>
        <dbReference type="ChEBI" id="CHEBI:33384"/>
        <dbReference type="ChEBI" id="CHEBI:43474"/>
        <dbReference type="ChEBI" id="CHEBI:57524"/>
        <dbReference type="EC" id="3.1.3.3"/>
    </reaction>
</comment>
<proteinExistence type="predicted"/>
<keyword evidence="8" id="KW-0718">Serine biosynthesis</keyword>
<keyword evidence="5" id="KW-0479">Metal-binding</keyword>
<evidence type="ECO:0000256" key="3">
    <source>
        <dbReference type="ARBA" id="ARBA00012640"/>
    </source>
</evidence>
<comment type="cofactor">
    <cofactor evidence="1">
        <name>Mg(2+)</name>
        <dbReference type="ChEBI" id="CHEBI:18420"/>
    </cofactor>
</comment>
<dbReference type="GO" id="GO:0000287">
    <property type="term" value="F:magnesium ion binding"/>
    <property type="evidence" value="ECO:0007669"/>
    <property type="project" value="TreeGrafter"/>
</dbReference>
<evidence type="ECO:0000256" key="5">
    <source>
        <dbReference type="ARBA" id="ARBA00022723"/>
    </source>
</evidence>
<organism evidence="11 12">
    <name type="scientific">Novipirellula herctigrandis</name>
    <dbReference type="NCBI Taxonomy" id="2527986"/>
    <lineage>
        <taxon>Bacteria</taxon>
        <taxon>Pseudomonadati</taxon>
        <taxon>Planctomycetota</taxon>
        <taxon>Planctomycetia</taxon>
        <taxon>Pirellulales</taxon>
        <taxon>Pirellulaceae</taxon>
        <taxon>Novipirellula</taxon>
    </lineage>
</organism>
<evidence type="ECO:0000256" key="2">
    <source>
        <dbReference type="ARBA" id="ARBA00005135"/>
    </source>
</evidence>
<evidence type="ECO:0000256" key="1">
    <source>
        <dbReference type="ARBA" id="ARBA00001946"/>
    </source>
</evidence>
<dbReference type="Pfam" id="PF12710">
    <property type="entry name" value="HAD"/>
    <property type="match status" value="1"/>
</dbReference>
<dbReference type="AlphaFoldDB" id="A0A5C5Z2I3"/>
<dbReference type="Gene3D" id="3.40.50.1000">
    <property type="entry name" value="HAD superfamily/HAD-like"/>
    <property type="match status" value="1"/>
</dbReference>
<evidence type="ECO:0000256" key="10">
    <source>
        <dbReference type="ARBA" id="ARBA00048523"/>
    </source>
</evidence>
<dbReference type="PANTHER" id="PTHR43344:SF2">
    <property type="entry name" value="PHOSPHOSERINE PHOSPHATASE"/>
    <property type="match status" value="1"/>
</dbReference>
<dbReference type="InterPro" id="IPR036412">
    <property type="entry name" value="HAD-like_sf"/>
</dbReference>
<gene>
    <name evidence="11" type="ORF">CA13_28430</name>
</gene>
<comment type="caution">
    <text evidence="11">The sequence shown here is derived from an EMBL/GenBank/DDBJ whole genome shotgun (WGS) entry which is preliminary data.</text>
</comment>
<dbReference type="CDD" id="cd01427">
    <property type="entry name" value="HAD_like"/>
    <property type="match status" value="1"/>
</dbReference>
<dbReference type="GO" id="GO:0036424">
    <property type="term" value="F:L-phosphoserine phosphatase activity"/>
    <property type="evidence" value="ECO:0007669"/>
    <property type="project" value="TreeGrafter"/>
</dbReference>
<reference evidence="11 12" key="1">
    <citation type="submission" date="2019-02" db="EMBL/GenBank/DDBJ databases">
        <title>Deep-cultivation of Planctomycetes and their phenomic and genomic characterization uncovers novel biology.</title>
        <authorList>
            <person name="Wiegand S."/>
            <person name="Jogler M."/>
            <person name="Boedeker C."/>
            <person name="Pinto D."/>
            <person name="Vollmers J."/>
            <person name="Rivas-Marin E."/>
            <person name="Kohn T."/>
            <person name="Peeters S.H."/>
            <person name="Heuer A."/>
            <person name="Rast P."/>
            <person name="Oberbeckmann S."/>
            <person name="Bunk B."/>
            <person name="Jeske O."/>
            <person name="Meyerdierks A."/>
            <person name="Storesund J.E."/>
            <person name="Kallscheuer N."/>
            <person name="Luecker S."/>
            <person name="Lage O.M."/>
            <person name="Pohl T."/>
            <person name="Merkel B.J."/>
            <person name="Hornburger P."/>
            <person name="Mueller R.-W."/>
            <person name="Bruemmer F."/>
            <person name="Labrenz M."/>
            <person name="Spormann A.M."/>
            <person name="Op Den Camp H."/>
            <person name="Overmann J."/>
            <person name="Amann R."/>
            <person name="Jetten M.S.M."/>
            <person name="Mascher T."/>
            <person name="Medema M.H."/>
            <person name="Devos D.P."/>
            <person name="Kaster A.-K."/>
            <person name="Ovreas L."/>
            <person name="Rohde M."/>
            <person name="Galperin M.Y."/>
            <person name="Jogler C."/>
        </authorList>
    </citation>
    <scope>NUCLEOTIDE SEQUENCE [LARGE SCALE GENOMIC DNA]</scope>
    <source>
        <strain evidence="11 12">CA13</strain>
    </source>
</reference>
<dbReference type="InterPro" id="IPR023214">
    <property type="entry name" value="HAD_sf"/>
</dbReference>
<keyword evidence="12" id="KW-1185">Reference proteome</keyword>
<keyword evidence="6 11" id="KW-0378">Hydrolase</keyword>
<dbReference type="Proteomes" id="UP000315010">
    <property type="component" value="Unassembled WGS sequence"/>
</dbReference>
<evidence type="ECO:0000256" key="8">
    <source>
        <dbReference type="ARBA" id="ARBA00023299"/>
    </source>
</evidence>
<dbReference type="GO" id="GO:0005737">
    <property type="term" value="C:cytoplasm"/>
    <property type="evidence" value="ECO:0007669"/>
    <property type="project" value="TreeGrafter"/>
</dbReference>
<evidence type="ECO:0000256" key="9">
    <source>
        <dbReference type="ARBA" id="ARBA00048138"/>
    </source>
</evidence>
<evidence type="ECO:0000256" key="6">
    <source>
        <dbReference type="ARBA" id="ARBA00022801"/>
    </source>
</evidence>
<evidence type="ECO:0000256" key="4">
    <source>
        <dbReference type="ARBA" id="ARBA00022605"/>
    </source>
</evidence>
<dbReference type="InterPro" id="IPR050582">
    <property type="entry name" value="HAD-like_SerB"/>
</dbReference>
<dbReference type="EMBL" id="SJPJ01000001">
    <property type="protein sequence ID" value="TWT81390.1"/>
    <property type="molecule type" value="Genomic_DNA"/>
</dbReference>
<sequence length="362" mass="41150">MWFQYKVRLTDQNMQIQKRSQSLKTKKANTMKRAQLYVIALGLMIAFANQTMAQGVDPLPSWQDGRTKHSIIEFVTKVTKEGSPDFVTPAERIATFDNDGTLWSEQPLYFQFVYAFDRVKQLAPQHPEWKTKEPFASILKGDIEKALTGGKEAILEVLAATHTGMTTEEFASSVREWFATARHPKTKRAYTEMVFQPMLELLDYLRANGFKTYIVSGGGCDFLRVFAEEVYGVPPEQVVGSSVNARYELRDGVPVIVKISELTFFNDKEAKPVGIHQYIGRRPIFAAGNSDGDFQMLEWTSAGKGARFGLYVHHTDADREWAYDRESHIGRLDRGLNEAGKRGWTLVDMKQDWKVIYPTGPK</sequence>
<evidence type="ECO:0000313" key="12">
    <source>
        <dbReference type="Proteomes" id="UP000315010"/>
    </source>
</evidence>
<evidence type="ECO:0000256" key="7">
    <source>
        <dbReference type="ARBA" id="ARBA00022842"/>
    </source>
</evidence>
<dbReference type="EC" id="3.1.3.3" evidence="3"/>
<comment type="catalytic activity">
    <reaction evidence="10">
        <text>O-phospho-D-serine + H2O = D-serine + phosphate</text>
        <dbReference type="Rhea" id="RHEA:24873"/>
        <dbReference type="ChEBI" id="CHEBI:15377"/>
        <dbReference type="ChEBI" id="CHEBI:35247"/>
        <dbReference type="ChEBI" id="CHEBI:43474"/>
        <dbReference type="ChEBI" id="CHEBI:58680"/>
        <dbReference type="EC" id="3.1.3.3"/>
    </reaction>
</comment>
<dbReference type="PANTHER" id="PTHR43344">
    <property type="entry name" value="PHOSPHOSERINE PHOSPHATASE"/>
    <property type="match status" value="1"/>
</dbReference>
<dbReference type="GO" id="GO:0006564">
    <property type="term" value="P:L-serine biosynthetic process"/>
    <property type="evidence" value="ECO:0007669"/>
    <property type="project" value="UniProtKB-KW"/>
</dbReference>
<accession>A0A5C5Z2I3</accession>
<protein>
    <recommendedName>
        <fullName evidence="3">phosphoserine phosphatase</fullName>
        <ecNumber evidence="3">3.1.3.3</ecNumber>
    </recommendedName>
</protein>
<name>A0A5C5Z2I3_9BACT</name>
<evidence type="ECO:0000313" key="11">
    <source>
        <dbReference type="EMBL" id="TWT81390.1"/>
    </source>
</evidence>
<comment type="pathway">
    <text evidence="2">Amino-acid biosynthesis; L-serine biosynthesis; L-serine from 3-phospho-D-glycerate: step 3/3.</text>
</comment>
<keyword evidence="7" id="KW-0460">Magnesium</keyword>
<keyword evidence="4" id="KW-0028">Amino-acid biosynthesis</keyword>